<protein>
    <submittedName>
        <fullName evidence="3">Amidohydrolase</fullName>
    </submittedName>
</protein>
<sequence precursor="true">MIIRARQVVTMEGPPIENGAVAIEGNRIVAVGTVPDLQWVSDGPVLDLGERALLPGLINAHCHLDYTMMRGAIAPPKQFTAWVQRINALKRSLDSDDYLTAIGRGFAELKKWGTTSVCNIEAFPELMTHLGPSPLRTWWFYEMIDIRHRITTDDVVAGALSFFQHRANSLDSFGLSPHAPYTASLDLFHLANACATSFTMPLTTHVAESMEEFAMFRHGGGPLYDFMYSLKRPMTDCGKTTPFGQLWRSGAVDTQWLLVHMNTLIEEDFQLLAGLPRGAGPHVIHCPGSHRYFSHPPFPARRLHELGVNLCLATDSLASTDSLSLFDEMRLMGRAEPWLRPEELLRMVTVNPARALKRRGQLGKIAPGALADLIAVPAPGSLGGVYEDIVNHDEPVSWMMIDGQIRP</sequence>
<dbReference type="RefSeq" id="WP_006979921.1">
    <property type="nucleotide sequence ID" value="NZ_ABVL01000006.1"/>
</dbReference>
<dbReference type="SUPFAM" id="SSF51556">
    <property type="entry name" value="Metallo-dependent hydrolases"/>
    <property type="match status" value="1"/>
</dbReference>
<accession>B4D0Z5</accession>
<dbReference type="InterPro" id="IPR032466">
    <property type="entry name" value="Metal_Hydrolase"/>
</dbReference>
<keyword evidence="1 3" id="KW-0378">Hydrolase</keyword>
<evidence type="ECO:0000256" key="1">
    <source>
        <dbReference type="ARBA" id="ARBA00022801"/>
    </source>
</evidence>
<dbReference type="EMBL" id="ABVL01000006">
    <property type="protein sequence ID" value="EDY20007.1"/>
    <property type="molecule type" value="Genomic_DNA"/>
</dbReference>
<dbReference type="InterPro" id="IPR011059">
    <property type="entry name" value="Metal-dep_hydrolase_composite"/>
</dbReference>
<dbReference type="InterPro" id="IPR006680">
    <property type="entry name" value="Amidohydro-rel"/>
</dbReference>
<reference evidence="3 4" key="1">
    <citation type="journal article" date="2011" name="J. Bacteriol.">
        <title>Genome sequence of Chthoniobacter flavus Ellin428, an aerobic heterotrophic soil bacterium.</title>
        <authorList>
            <person name="Kant R."/>
            <person name="van Passel M.W."/>
            <person name="Palva A."/>
            <person name="Lucas S."/>
            <person name="Lapidus A."/>
            <person name="Glavina Del Rio T."/>
            <person name="Dalin E."/>
            <person name="Tice H."/>
            <person name="Bruce D."/>
            <person name="Goodwin L."/>
            <person name="Pitluck S."/>
            <person name="Larimer F.W."/>
            <person name="Land M.L."/>
            <person name="Hauser L."/>
            <person name="Sangwan P."/>
            <person name="de Vos W.M."/>
            <person name="Janssen P.H."/>
            <person name="Smidt H."/>
        </authorList>
    </citation>
    <scope>NUCLEOTIDE SEQUENCE [LARGE SCALE GENOMIC DNA]</scope>
    <source>
        <strain evidence="3 4">Ellin428</strain>
    </source>
</reference>
<dbReference type="GO" id="GO:0016810">
    <property type="term" value="F:hydrolase activity, acting on carbon-nitrogen (but not peptide) bonds"/>
    <property type="evidence" value="ECO:0007669"/>
    <property type="project" value="InterPro"/>
</dbReference>
<keyword evidence="4" id="KW-1185">Reference proteome</keyword>
<proteinExistence type="predicted"/>
<gene>
    <name evidence="3" type="ORF">CfE428DRAFT_2596</name>
</gene>
<dbReference type="PANTHER" id="PTHR43794:SF11">
    <property type="entry name" value="AMIDOHYDROLASE-RELATED DOMAIN-CONTAINING PROTEIN"/>
    <property type="match status" value="1"/>
</dbReference>
<dbReference type="AlphaFoldDB" id="B4D0Z5"/>
<organism evidence="3 4">
    <name type="scientific">Chthoniobacter flavus Ellin428</name>
    <dbReference type="NCBI Taxonomy" id="497964"/>
    <lineage>
        <taxon>Bacteria</taxon>
        <taxon>Pseudomonadati</taxon>
        <taxon>Verrucomicrobiota</taxon>
        <taxon>Spartobacteria</taxon>
        <taxon>Chthoniobacterales</taxon>
        <taxon>Chthoniobacteraceae</taxon>
        <taxon>Chthoniobacter</taxon>
    </lineage>
</organism>
<feature type="domain" description="Amidohydrolase-related" evidence="2">
    <location>
        <begin position="53"/>
        <end position="404"/>
    </location>
</feature>
<dbReference type="InParanoid" id="B4D0Z5"/>
<name>B4D0Z5_9BACT</name>
<dbReference type="InterPro" id="IPR050287">
    <property type="entry name" value="MTA/SAH_deaminase"/>
</dbReference>
<dbReference type="Proteomes" id="UP000005824">
    <property type="component" value="Unassembled WGS sequence"/>
</dbReference>
<evidence type="ECO:0000259" key="2">
    <source>
        <dbReference type="Pfam" id="PF01979"/>
    </source>
</evidence>
<dbReference type="SUPFAM" id="SSF51338">
    <property type="entry name" value="Composite domain of metallo-dependent hydrolases"/>
    <property type="match status" value="2"/>
</dbReference>
<dbReference type="PANTHER" id="PTHR43794">
    <property type="entry name" value="AMINOHYDROLASE SSNA-RELATED"/>
    <property type="match status" value="1"/>
</dbReference>
<comment type="caution">
    <text evidence="3">The sequence shown here is derived from an EMBL/GenBank/DDBJ whole genome shotgun (WGS) entry which is preliminary data.</text>
</comment>
<dbReference type="Pfam" id="PF01979">
    <property type="entry name" value="Amidohydro_1"/>
    <property type="match status" value="1"/>
</dbReference>
<dbReference type="eggNOG" id="COG0402">
    <property type="taxonomic scope" value="Bacteria"/>
</dbReference>
<dbReference type="Gene3D" id="3.20.20.140">
    <property type="entry name" value="Metal-dependent hydrolases"/>
    <property type="match status" value="1"/>
</dbReference>
<dbReference type="STRING" id="497964.CfE428DRAFT_2596"/>
<evidence type="ECO:0000313" key="4">
    <source>
        <dbReference type="Proteomes" id="UP000005824"/>
    </source>
</evidence>
<evidence type="ECO:0000313" key="3">
    <source>
        <dbReference type="EMBL" id="EDY20007.1"/>
    </source>
</evidence>